<dbReference type="GO" id="GO:0005886">
    <property type="term" value="C:plasma membrane"/>
    <property type="evidence" value="ECO:0007669"/>
    <property type="project" value="InterPro"/>
</dbReference>
<protein>
    <submittedName>
        <fullName evidence="6">LPS export ABC transporter periplasmic protein LptC</fullName>
    </submittedName>
</protein>
<sequence length="195" mass="22052">MKKLSKKYLVVALIILIIVLIIFAISKFSQKPEVKISPDPLQEKKEDEPRLELEESFITLYSEDGITKWQLGAKSIQQFELGSQVILNQIQAKVYQEEEEVINVIANKGKVDIETGFIGLEGPITIRSQEKLLKADILNWNSAKNELIGLGHVLIKQPGLKVRGERFISQVDLKKLQILGNVKVISEEMGEDNEE</sequence>
<dbReference type="EMBL" id="LWDV01000010">
    <property type="protein sequence ID" value="OCL25603.1"/>
    <property type="molecule type" value="Genomic_DNA"/>
</dbReference>
<evidence type="ECO:0000256" key="3">
    <source>
        <dbReference type="ARBA" id="ARBA00022692"/>
    </source>
</evidence>
<organism evidence="6 7">
    <name type="scientific">Orenia metallireducens</name>
    <dbReference type="NCBI Taxonomy" id="1413210"/>
    <lineage>
        <taxon>Bacteria</taxon>
        <taxon>Bacillati</taxon>
        <taxon>Bacillota</taxon>
        <taxon>Clostridia</taxon>
        <taxon>Halanaerobiales</taxon>
        <taxon>Halobacteroidaceae</taxon>
        <taxon>Orenia</taxon>
    </lineage>
</organism>
<keyword evidence="2" id="KW-0997">Cell inner membrane</keyword>
<proteinExistence type="predicted"/>
<keyword evidence="3" id="KW-0812">Transmembrane</keyword>
<reference evidence="7" key="1">
    <citation type="submission" date="2016-07" db="EMBL/GenBank/DDBJ databases">
        <authorList>
            <person name="Florea S."/>
            <person name="Webb J.S."/>
            <person name="Jaromczyk J."/>
            <person name="Schardl C.L."/>
        </authorList>
    </citation>
    <scope>NUCLEOTIDE SEQUENCE [LARGE SCALE GENOMIC DNA]</scope>
    <source>
        <strain evidence="7">Z6</strain>
    </source>
</reference>
<dbReference type="InterPro" id="IPR026265">
    <property type="entry name" value="LptC"/>
</dbReference>
<dbReference type="PANTHER" id="PTHR37481:SF1">
    <property type="entry name" value="LIPOPOLYSACCHARIDE EXPORT SYSTEM PROTEIN LPTC"/>
    <property type="match status" value="1"/>
</dbReference>
<keyword evidence="5" id="KW-0472">Membrane</keyword>
<comment type="caution">
    <text evidence="6">The sequence shown here is derived from an EMBL/GenBank/DDBJ whole genome shotgun (WGS) entry which is preliminary data.</text>
</comment>
<dbReference type="RefSeq" id="WP_068719515.1">
    <property type="nucleotide sequence ID" value="NZ_LWDV01000010.1"/>
</dbReference>
<dbReference type="GO" id="GO:0015221">
    <property type="term" value="F:lipopolysaccharide transmembrane transporter activity"/>
    <property type="evidence" value="ECO:0007669"/>
    <property type="project" value="InterPro"/>
</dbReference>
<evidence type="ECO:0000256" key="1">
    <source>
        <dbReference type="ARBA" id="ARBA00022475"/>
    </source>
</evidence>
<name>A0A1C0A668_9FIRM</name>
<evidence type="ECO:0000256" key="4">
    <source>
        <dbReference type="ARBA" id="ARBA00022989"/>
    </source>
</evidence>
<dbReference type="NCBIfam" id="TIGR04409">
    <property type="entry name" value="LptC_YrbK"/>
    <property type="match status" value="1"/>
</dbReference>
<evidence type="ECO:0000313" key="7">
    <source>
        <dbReference type="Proteomes" id="UP000093514"/>
    </source>
</evidence>
<keyword evidence="4" id="KW-1133">Transmembrane helix</keyword>
<evidence type="ECO:0000256" key="5">
    <source>
        <dbReference type="ARBA" id="ARBA00023136"/>
    </source>
</evidence>
<reference evidence="6 7" key="2">
    <citation type="submission" date="2016-08" db="EMBL/GenBank/DDBJ databases">
        <title>Orenia metallireducens sp. nov. strain Z6, a Novel Metal-reducing Firmicute from the Deep Subsurface.</title>
        <authorList>
            <person name="Maxim B.I."/>
            <person name="Kenneth K."/>
            <person name="Flynn T.M."/>
            <person name="Oloughlin E.J."/>
            <person name="Locke R.A."/>
            <person name="Weber J.R."/>
            <person name="Egan S.M."/>
            <person name="Mackie R.I."/>
            <person name="Cann I.K."/>
        </authorList>
    </citation>
    <scope>NUCLEOTIDE SEQUENCE [LARGE SCALE GENOMIC DNA]</scope>
    <source>
        <strain evidence="6 7">Z6</strain>
    </source>
</reference>
<dbReference type="InterPro" id="IPR010664">
    <property type="entry name" value="LipoPS_assembly_LptC-rel"/>
</dbReference>
<evidence type="ECO:0000313" key="6">
    <source>
        <dbReference type="EMBL" id="OCL25603.1"/>
    </source>
</evidence>
<dbReference type="InterPro" id="IPR052363">
    <property type="entry name" value="LPS_export_LptC"/>
</dbReference>
<keyword evidence="1" id="KW-1003">Cell membrane</keyword>
<dbReference type="OrthoDB" id="2112128at2"/>
<dbReference type="PANTHER" id="PTHR37481">
    <property type="entry name" value="LIPOPOLYSACCHARIDE EXPORT SYSTEM PROTEIN LPTC"/>
    <property type="match status" value="1"/>
</dbReference>
<gene>
    <name evidence="6" type="ORF">U472_14835</name>
</gene>
<dbReference type="Pfam" id="PF06835">
    <property type="entry name" value="LptC"/>
    <property type="match status" value="1"/>
</dbReference>
<dbReference type="Gene3D" id="2.60.450.10">
    <property type="entry name" value="Lipopolysaccharide (LPS) transport protein A like domain"/>
    <property type="match status" value="1"/>
</dbReference>
<dbReference type="AlphaFoldDB" id="A0A1C0A668"/>
<dbReference type="Proteomes" id="UP000093514">
    <property type="component" value="Unassembled WGS sequence"/>
</dbReference>
<evidence type="ECO:0000256" key="2">
    <source>
        <dbReference type="ARBA" id="ARBA00022519"/>
    </source>
</evidence>
<accession>A0A1C0A668</accession>
<dbReference type="GO" id="GO:0030288">
    <property type="term" value="C:outer membrane-bounded periplasmic space"/>
    <property type="evidence" value="ECO:0007669"/>
    <property type="project" value="TreeGrafter"/>
</dbReference>
<dbReference type="GO" id="GO:0017089">
    <property type="term" value="F:glycolipid transfer activity"/>
    <property type="evidence" value="ECO:0007669"/>
    <property type="project" value="TreeGrafter"/>
</dbReference>
<keyword evidence="7" id="KW-1185">Reference proteome</keyword>